<proteinExistence type="predicted"/>
<comment type="caution">
    <text evidence="2">The sequence shown here is derived from an EMBL/GenBank/DDBJ whole genome shotgun (WGS) entry which is preliminary data.</text>
</comment>
<reference evidence="2" key="1">
    <citation type="submission" date="2020-11" db="EMBL/GenBank/DDBJ databases">
        <authorList>
            <consortium name="DOE Joint Genome Institute"/>
            <person name="Ahrendt S."/>
            <person name="Riley R."/>
            <person name="Andreopoulos W."/>
            <person name="Labutti K."/>
            <person name="Pangilinan J."/>
            <person name="Ruiz-Duenas F.J."/>
            <person name="Barrasa J.M."/>
            <person name="Sanchez-Garcia M."/>
            <person name="Camarero S."/>
            <person name="Miyauchi S."/>
            <person name="Serrano A."/>
            <person name="Linde D."/>
            <person name="Babiker R."/>
            <person name="Drula E."/>
            <person name="Ayuso-Fernandez I."/>
            <person name="Pacheco R."/>
            <person name="Padilla G."/>
            <person name="Ferreira P."/>
            <person name="Barriuso J."/>
            <person name="Kellner H."/>
            <person name="Castanera R."/>
            <person name="Alfaro M."/>
            <person name="Ramirez L."/>
            <person name="Pisabarro A.G."/>
            <person name="Kuo A."/>
            <person name="Tritt A."/>
            <person name="Lipzen A."/>
            <person name="He G."/>
            <person name="Yan M."/>
            <person name="Ng V."/>
            <person name="Cullen D."/>
            <person name="Martin F."/>
            <person name="Rosso M.-N."/>
            <person name="Henrissat B."/>
            <person name="Hibbett D."/>
            <person name="Martinez A.T."/>
            <person name="Grigoriev I.V."/>
        </authorList>
    </citation>
    <scope>NUCLEOTIDE SEQUENCE</scope>
    <source>
        <strain evidence="2">CBS 247.69</strain>
    </source>
</reference>
<protein>
    <submittedName>
        <fullName evidence="2">Uncharacterized protein</fullName>
    </submittedName>
</protein>
<gene>
    <name evidence="2" type="ORF">BDZ94DRAFT_1316174</name>
</gene>
<feature type="non-terminal residue" evidence="2">
    <location>
        <position position="187"/>
    </location>
</feature>
<dbReference type="AlphaFoldDB" id="A0A9P5XU38"/>
<feature type="compositionally biased region" description="Acidic residues" evidence="1">
    <location>
        <begin position="32"/>
        <end position="53"/>
    </location>
</feature>
<evidence type="ECO:0000313" key="2">
    <source>
        <dbReference type="EMBL" id="KAF9455491.1"/>
    </source>
</evidence>
<sequence length="187" mass="21682">MWRQLRNSVTVIQRTQKEAEFSAPHRTFHTEDTDDEDAALEVEYLETAVPDEEPTPRPKKIEISTKSCTDKKRKARVTNDSRLDESNAQDEQSSMDQHEGQEMGDLGLDDGSGYDKEDECNEESLEHKKGRYSSKELQRLEEWGERVLDEARGLASEMNRPLEQILQRALYKISFGRGENSWAFFKH</sequence>
<evidence type="ECO:0000256" key="1">
    <source>
        <dbReference type="SAM" id="MobiDB-lite"/>
    </source>
</evidence>
<evidence type="ECO:0000313" key="3">
    <source>
        <dbReference type="Proteomes" id="UP000807353"/>
    </source>
</evidence>
<feature type="region of interest" description="Disordered" evidence="1">
    <location>
        <begin position="20"/>
        <end position="129"/>
    </location>
</feature>
<feature type="compositionally biased region" description="Basic and acidic residues" evidence="1">
    <location>
        <begin position="54"/>
        <end position="63"/>
    </location>
</feature>
<keyword evidence="3" id="KW-1185">Reference proteome</keyword>
<organism evidence="2 3">
    <name type="scientific">Collybia nuda</name>
    <dbReference type="NCBI Taxonomy" id="64659"/>
    <lineage>
        <taxon>Eukaryota</taxon>
        <taxon>Fungi</taxon>
        <taxon>Dikarya</taxon>
        <taxon>Basidiomycota</taxon>
        <taxon>Agaricomycotina</taxon>
        <taxon>Agaricomycetes</taxon>
        <taxon>Agaricomycetidae</taxon>
        <taxon>Agaricales</taxon>
        <taxon>Tricholomatineae</taxon>
        <taxon>Clitocybaceae</taxon>
        <taxon>Collybia</taxon>
    </lineage>
</organism>
<accession>A0A9P5XU38</accession>
<dbReference type="EMBL" id="MU150645">
    <property type="protein sequence ID" value="KAF9455491.1"/>
    <property type="molecule type" value="Genomic_DNA"/>
</dbReference>
<dbReference type="Proteomes" id="UP000807353">
    <property type="component" value="Unassembled WGS sequence"/>
</dbReference>
<name>A0A9P5XU38_9AGAR</name>